<dbReference type="InterPro" id="IPR003680">
    <property type="entry name" value="Flavodoxin_fold"/>
</dbReference>
<dbReference type="Gene3D" id="3.40.50.360">
    <property type="match status" value="1"/>
</dbReference>
<protein>
    <submittedName>
        <fullName evidence="4">NAD(P)H-dependent oxidoreductase</fullName>
    </submittedName>
</protein>
<dbReference type="InterPro" id="IPR029039">
    <property type="entry name" value="Flavoprotein-like_sf"/>
</dbReference>
<dbReference type="EMBL" id="JAELVR010000011">
    <property type="protein sequence ID" value="MBJ6373028.1"/>
    <property type="molecule type" value="Genomic_DNA"/>
</dbReference>
<keyword evidence="5" id="KW-1185">Reference proteome</keyword>
<comment type="caution">
    <text evidence="4">The sequence shown here is derived from an EMBL/GenBank/DDBJ whole genome shotgun (WGS) entry which is preliminary data.</text>
</comment>
<comment type="similarity">
    <text evidence="1">Belongs to the NAD(P)H dehydrogenase (quinone) family.</text>
</comment>
<dbReference type="Proteomes" id="UP000619079">
    <property type="component" value="Unassembled WGS sequence"/>
</dbReference>
<evidence type="ECO:0000259" key="3">
    <source>
        <dbReference type="Pfam" id="PF02525"/>
    </source>
</evidence>
<reference evidence="4" key="1">
    <citation type="submission" date="2020-12" db="EMBL/GenBank/DDBJ databases">
        <title>Sedimentitalea sp. nov., isolated from sand in Incheon.</title>
        <authorList>
            <person name="Kim W."/>
        </authorList>
    </citation>
    <scope>NUCLEOTIDE SEQUENCE</scope>
    <source>
        <strain evidence="4">CAU 1593</strain>
    </source>
</reference>
<dbReference type="GO" id="GO:0005829">
    <property type="term" value="C:cytosol"/>
    <property type="evidence" value="ECO:0007669"/>
    <property type="project" value="TreeGrafter"/>
</dbReference>
<dbReference type="PANTHER" id="PTHR10204">
    <property type="entry name" value="NAD P H OXIDOREDUCTASE-RELATED"/>
    <property type="match status" value="1"/>
</dbReference>
<dbReference type="SUPFAM" id="SSF52218">
    <property type="entry name" value="Flavoproteins"/>
    <property type="match status" value="1"/>
</dbReference>
<dbReference type="PANTHER" id="PTHR10204:SF34">
    <property type="entry name" value="NAD(P)H DEHYDROGENASE [QUINONE] 1 ISOFORM 1"/>
    <property type="match status" value="1"/>
</dbReference>
<sequence length="197" mass="22267">MSSRKIFVLDGHPAKTSLSREFAERYADAARHAGHEVRITHLSELVFDEDFGQGNYENFKPLEPVLEQVMEDIEWSEHLVLTSPMWWGGLPARLKGLIDRAFVPGRAFDPRNTTLSGMPSPMLTGRSARVILTSDTPGWVMRLLYRRALIWQMRGQILGFVGFKPTRFTYFAGASYPKPGMVERWIGQVERIGAAAA</sequence>
<dbReference type="InterPro" id="IPR051545">
    <property type="entry name" value="NAD(P)H_dehydrogenase_qn"/>
</dbReference>
<accession>A0A8J7JBX1</accession>
<keyword evidence="2" id="KW-0560">Oxidoreductase</keyword>
<dbReference type="AlphaFoldDB" id="A0A8J7JBX1"/>
<dbReference type="RefSeq" id="WP_199025906.1">
    <property type="nucleotide sequence ID" value="NZ_JAELVR010000011.1"/>
</dbReference>
<evidence type="ECO:0000313" key="4">
    <source>
        <dbReference type="EMBL" id="MBJ6373028.1"/>
    </source>
</evidence>
<name>A0A8J7JBX1_9RHOB</name>
<proteinExistence type="inferred from homology"/>
<evidence type="ECO:0000256" key="2">
    <source>
        <dbReference type="ARBA" id="ARBA00023002"/>
    </source>
</evidence>
<evidence type="ECO:0000313" key="5">
    <source>
        <dbReference type="Proteomes" id="UP000619079"/>
    </source>
</evidence>
<gene>
    <name evidence="4" type="ORF">JF290_15990</name>
</gene>
<organism evidence="4 5">
    <name type="scientific">Sedimentitalea arenosa</name>
    <dbReference type="NCBI Taxonomy" id="2798803"/>
    <lineage>
        <taxon>Bacteria</taxon>
        <taxon>Pseudomonadati</taxon>
        <taxon>Pseudomonadota</taxon>
        <taxon>Alphaproteobacteria</taxon>
        <taxon>Rhodobacterales</taxon>
        <taxon>Paracoccaceae</taxon>
        <taxon>Sedimentitalea</taxon>
    </lineage>
</organism>
<feature type="domain" description="Flavodoxin-like fold" evidence="3">
    <location>
        <begin position="5"/>
        <end position="178"/>
    </location>
</feature>
<dbReference type="Pfam" id="PF02525">
    <property type="entry name" value="Flavodoxin_2"/>
    <property type="match status" value="1"/>
</dbReference>
<dbReference type="GO" id="GO:0003955">
    <property type="term" value="F:NAD(P)H dehydrogenase (quinone) activity"/>
    <property type="evidence" value="ECO:0007669"/>
    <property type="project" value="TreeGrafter"/>
</dbReference>
<evidence type="ECO:0000256" key="1">
    <source>
        <dbReference type="ARBA" id="ARBA00006252"/>
    </source>
</evidence>